<dbReference type="AlphaFoldDB" id="J0N2G8"/>
<evidence type="ECO:0000256" key="2">
    <source>
        <dbReference type="ARBA" id="ARBA00010792"/>
    </source>
</evidence>
<name>J0N2G8_9ACTO</name>
<dbReference type="GO" id="GO:0005886">
    <property type="term" value="C:plasma membrane"/>
    <property type="evidence" value="ECO:0007669"/>
    <property type="project" value="UniProtKB-SubCell"/>
</dbReference>
<feature type="transmembrane region" description="Helical" evidence="7">
    <location>
        <begin position="182"/>
        <end position="200"/>
    </location>
</feature>
<evidence type="ECO:0000256" key="7">
    <source>
        <dbReference type="RuleBase" id="RU367016"/>
    </source>
</evidence>
<feature type="transmembrane region" description="Helical" evidence="7">
    <location>
        <begin position="152"/>
        <end position="176"/>
    </location>
</feature>
<keyword evidence="11" id="KW-1185">Reference proteome</keyword>
<proteinExistence type="inferred from homology"/>
<organism evidence="10 11">
    <name type="scientific">Actinomyces massiliensis F0489</name>
    <dbReference type="NCBI Taxonomy" id="1125718"/>
    <lineage>
        <taxon>Bacteria</taxon>
        <taxon>Bacillati</taxon>
        <taxon>Actinomycetota</taxon>
        <taxon>Actinomycetes</taxon>
        <taxon>Actinomycetales</taxon>
        <taxon>Actinomycetaceae</taxon>
        <taxon>Actinomyces</taxon>
    </lineage>
</organism>
<feature type="region of interest" description="Disordered" evidence="8">
    <location>
        <begin position="210"/>
        <end position="252"/>
    </location>
</feature>
<accession>J0N2G8</accession>
<evidence type="ECO:0000256" key="1">
    <source>
        <dbReference type="ARBA" id="ARBA00004651"/>
    </source>
</evidence>
<dbReference type="PATRIC" id="fig|1125718.3.peg.2068"/>
<evidence type="ECO:0000256" key="6">
    <source>
        <dbReference type="ARBA" id="ARBA00023136"/>
    </source>
</evidence>
<feature type="domain" description="VTT" evidence="9">
    <location>
        <begin position="47"/>
        <end position="170"/>
    </location>
</feature>
<keyword evidence="3 7" id="KW-1003">Cell membrane</keyword>
<dbReference type="Pfam" id="PF09335">
    <property type="entry name" value="VTT_dom"/>
    <property type="match status" value="1"/>
</dbReference>
<dbReference type="Proteomes" id="UP000002941">
    <property type="component" value="Unassembled WGS sequence"/>
</dbReference>
<comment type="similarity">
    <text evidence="2 7">Belongs to the DedA family.</text>
</comment>
<protein>
    <submittedName>
        <fullName evidence="10">SNARE-like domain protein</fullName>
    </submittedName>
</protein>
<gene>
    <name evidence="10" type="ORF">HMPREF1318_1511</name>
</gene>
<evidence type="ECO:0000256" key="4">
    <source>
        <dbReference type="ARBA" id="ARBA00022692"/>
    </source>
</evidence>
<dbReference type="PANTHER" id="PTHR30353">
    <property type="entry name" value="INNER MEMBRANE PROTEIN DEDA-RELATED"/>
    <property type="match status" value="1"/>
</dbReference>
<dbReference type="RefSeq" id="WP_008732500.1">
    <property type="nucleotide sequence ID" value="NZ_AKFT01000165.1"/>
</dbReference>
<feature type="transmembrane region" description="Helical" evidence="7">
    <location>
        <begin position="67"/>
        <end position="88"/>
    </location>
</feature>
<dbReference type="eggNOG" id="COG0586">
    <property type="taxonomic scope" value="Bacteria"/>
</dbReference>
<reference evidence="10 11" key="1">
    <citation type="submission" date="2012-05" db="EMBL/GenBank/DDBJ databases">
        <authorList>
            <person name="Harkins D.M."/>
            <person name="Madupu R."/>
            <person name="Durkin A.S."/>
            <person name="Torralba M."/>
            <person name="Methe B."/>
            <person name="Sutton G.G."/>
            <person name="Nelson K.E."/>
        </authorList>
    </citation>
    <scope>NUCLEOTIDE SEQUENCE [LARGE SCALE GENOMIC DNA]</scope>
    <source>
        <strain evidence="10 11">F0489</strain>
    </source>
</reference>
<keyword evidence="4 7" id="KW-0812">Transmembrane</keyword>
<dbReference type="PANTHER" id="PTHR30353:SF0">
    <property type="entry name" value="TRANSMEMBRANE PROTEIN"/>
    <property type="match status" value="1"/>
</dbReference>
<keyword evidence="5 7" id="KW-1133">Transmembrane helix</keyword>
<dbReference type="InterPro" id="IPR032816">
    <property type="entry name" value="VTT_dom"/>
</dbReference>
<evidence type="ECO:0000256" key="8">
    <source>
        <dbReference type="SAM" id="MobiDB-lite"/>
    </source>
</evidence>
<comment type="subcellular location">
    <subcellularLocation>
        <location evidence="1 7">Cell membrane</location>
        <topology evidence="1 7">Multi-pass membrane protein</topology>
    </subcellularLocation>
</comment>
<dbReference type="EMBL" id="AKFT01000165">
    <property type="protein sequence ID" value="EJF40974.1"/>
    <property type="molecule type" value="Genomic_DNA"/>
</dbReference>
<evidence type="ECO:0000313" key="10">
    <source>
        <dbReference type="EMBL" id="EJF40974.1"/>
    </source>
</evidence>
<evidence type="ECO:0000259" key="9">
    <source>
        <dbReference type="Pfam" id="PF09335"/>
    </source>
</evidence>
<comment type="caution">
    <text evidence="10">The sequence shown here is derived from an EMBL/GenBank/DDBJ whole genome shotgun (WGS) entry which is preliminary data.</text>
</comment>
<feature type="transmembrane region" description="Helical" evidence="7">
    <location>
        <begin position="20"/>
        <end position="47"/>
    </location>
</feature>
<keyword evidence="6 7" id="KW-0472">Membrane</keyword>
<evidence type="ECO:0000256" key="5">
    <source>
        <dbReference type="ARBA" id="ARBA00022989"/>
    </source>
</evidence>
<dbReference type="InterPro" id="IPR032818">
    <property type="entry name" value="DedA-like"/>
</dbReference>
<feature type="compositionally biased region" description="Basic and acidic residues" evidence="8">
    <location>
        <begin position="229"/>
        <end position="238"/>
    </location>
</feature>
<evidence type="ECO:0000256" key="3">
    <source>
        <dbReference type="ARBA" id="ARBA00022475"/>
    </source>
</evidence>
<sequence length="267" mass="28044">MDIISWIAGLAGTVSDAGALLAALGPWVLVGMAVIVFIESGVLFPFLPGDSLLVTAAVLHGSLGLGLWQIVSVCVVAAIAGDQAGYWLGSRFGRRLFKDDARILRTDRLEAAEAFFTRHGPLALVLGRFVPVVRTYAPFAAGTARMPYRHFVTWNIIGAIAWVGSMTAIGVLLSGIPGIADSIEGVVLVIIAISMLPVVVPATRRWWERRPTGRDTGGGVIPTARTRRWGQENRDGRLGDGTTAGRHLGVGSDGARGAVADLGAGSP</sequence>
<evidence type="ECO:0000313" key="11">
    <source>
        <dbReference type="Proteomes" id="UP000002941"/>
    </source>
</evidence>